<evidence type="ECO:0000313" key="2">
    <source>
        <dbReference type="EMBL" id="OTG23763.1"/>
    </source>
</evidence>
<proteinExistence type="predicted"/>
<keyword evidence="3" id="KW-1185">Reference proteome</keyword>
<feature type="region of interest" description="Disordered" evidence="1">
    <location>
        <begin position="14"/>
        <end position="35"/>
    </location>
</feature>
<sequence length="74" mass="7878">MTSTSLSGVVTANQTLITSHKKTPSSLSITTSSSTLKNSVLPSRRYILKGNQTNLTNMTSTSLSGVVTANQNYR</sequence>
<gene>
    <name evidence="2" type="ORF">HannXRQ_Chr05g0129271</name>
</gene>
<dbReference type="EMBL" id="CM007894">
    <property type="protein sequence ID" value="OTG23763.1"/>
    <property type="molecule type" value="Genomic_DNA"/>
</dbReference>
<evidence type="ECO:0000313" key="3">
    <source>
        <dbReference type="Proteomes" id="UP000215914"/>
    </source>
</evidence>
<organism evidence="2 3">
    <name type="scientific">Helianthus annuus</name>
    <name type="common">Common sunflower</name>
    <dbReference type="NCBI Taxonomy" id="4232"/>
    <lineage>
        <taxon>Eukaryota</taxon>
        <taxon>Viridiplantae</taxon>
        <taxon>Streptophyta</taxon>
        <taxon>Embryophyta</taxon>
        <taxon>Tracheophyta</taxon>
        <taxon>Spermatophyta</taxon>
        <taxon>Magnoliopsida</taxon>
        <taxon>eudicotyledons</taxon>
        <taxon>Gunneridae</taxon>
        <taxon>Pentapetalae</taxon>
        <taxon>asterids</taxon>
        <taxon>campanulids</taxon>
        <taxon>Asterales</taxon>
        <taxon>Asteraceae</taxon>
        <taxon>Asteroideae</taxon>
        <taxon>Heliantheae alliance</taxon>
        <taxon>Heliantheae</taxon>
        <taxon>Helianthus</taxon>
    </lineage>
</organism>
<reference evidence="3" key="1">
    <citation type="journal article" date="2017" name="Nature">
        <title>The sunflower genome provides insights into oil metabolism, flowering and Asterid evolution.</title>
        <authorList>
            <person name="Badouin H."/>
            <person name="Gouzy J."/>
            <person name="Grassa C.J."/>
            <person name="Murat F."/>
            <person name="Staton S.E."/>
            <person name="Cottret L."/>
            <person name="Lelandais-Briere C."/>
            <person name="Owens G.L."/>
            <person name="Carrere S."/>
            <person name="Mayjonade B."/>
            <person name="Legrand L."/>
            <person name="Gill N."/>
            <person name="Kane N.C."/>
            <person name="Bowers J.E."/>
            <person name="Hubner S."/>
            <person name="Bellec A."/>
            <person name="Berard A."/>
            <person name="Berges H."/>
            <person name="Blanchet N."/>
            <person name="Boniface M.C."/>
            <person name="Brunel D."/>
            <person name="Catrice O."/>
            <person name="Chaidir N."/>
            <person name="Claudel C."/>
            <person name="Donnadieu C."/>
            <person name="Faraut T."/>
            <person name="Fievet G."/>
            <person name="Helmstetter N."/>
            <person name="King M."/>
            <person name="Knapp S.J."/>
            <person name="Lai Z."/>
            <person name="Le Paslier M.C."/>
            <person name="Lippi Y."/>
            <person name="Lorenzon L."/>
            <person name="Mandel J.R."/>
            <person name="Marage G."/>
            <person name="Marchand G."/>
            <person name="Marquand E."/>
            <person name="Bret-Mestries E."/>
            <person name="Morien E."/>
            <person name="Nambeesan S."/>
            <person name="Nguyen T."/>
            <person name="Pegot-Espagnet P."/>
            <person name="Pouilly N."/>
            <person name="Raftis F."/>
            <person name="Sallet E."/>
            <person name="Schiex T."/>
            <person name="Thomas J."/>
            <person name="Vandecasteele C."/>
            <person name="Vares D."/>
            <person name="Vear F."/>
            <person name="Vautrin S."/>
            <person name="Crespi M."/>
            <person name="Mangin B."/>
            <person name="Burke J.M."/>
            <person name="Salse J."/>
            <person name="Munos S."/>
            <person name="Vincourt P."/>
            <person name="Rieseberg L.H."/>
            <person name="Langlade N.B."/>
        </authorList>
    </citation>
    <scope>NUCLEOTIDE SEQUENCE [LARGE SCALE GENOMIC DNA]</scope>
    <source>
        <strain evidence="3">cv. SF193</strain>
    </source>
</reference>
<evidence type="ECO:0000256" key="1">
    <source>
        <dbReference type="SAM" id="MobiDB-lite"/>
    </source>
</evidence>
<dbReference type="InParanoid" id="A0A251UL31"/>
<name>A0A251UL31_HELAN</name>
<feature type="compositionally biased region" description="Low complexity" evidence="1">
    <location>
        <begin position="24"/>
        <end position="35"/>
    </location>
</feature>
<dbReference type="Proteomes" id="UP000215914">
    <property type="component" value="Chromosome 5"/>
</dbReference>
<protein>
    <submittedName>
        <fullName evidence="2">Uncharacterized protein</fullName>
    </submittedName>
</protein>
<accession>A0A251UL31</accession>
<dbReference type="AlphaFoldDB" id="A0A251UL31"/>